<protein>
    <submittedName>
        <fullName evidence="3">Thioesterase domain-containing protein</fullName>
    </submittedName>
</protein>
<keyword evidence="4" id="KW-1185">Reference proteome</keyword>
<accession>A0A4R7P4V0</accession>
<comment type="caution">
    <text evidence="3">The sequence shown here is derived from an EMBL/GenBank/DDBJ whole genome shotgun (WGS) entry which is preliminary data.</text>
</comment>
<evidence type="ECO:0000256" key="1">
    <source>
        <dbReference type="SAM" id="Phobius"/>
    </source>
</evidence>
<dbReference type="SUPFAM" id="SSF54637">
    <property type="entry name" value="Thioesterase/thiol ester dehydrase-isomerase"/>
    <property type="match status" value="1"/>
</dbReference>
<name>A0A4R7P4V0_9GAMM</name>
<evidence type="ECO:0000313" key="3">
    <source>
        <dbReference type="EMBL" id="TDU28482.1"/>
    </source>
</evidence>
<evidence type="ECO:0000313" key="4">
    <source>
        <dbReference type="Proteomes" id="UP000295341"/>
    </source>
</evidence>
<dbReference type="AlphaFoldDB" id="A0A4R7P4V0"/>
<gene>
    <name evidence="3" type="ORF">DFR24_2854</name>
</gene>
<dbReference type="Proteomes" id="UP000295341">
    <property type="component" value="Unassembled WGS sequence"/>
</dbReference>
<dbReference type="Gene3D" id="3.10.129.10">
    <property type="entry name" value="Hotdog Thioesterase"/>
    <property type="match status" value="1"/>
</dbReference>
<dbReference type="InterPro" id="IPR029069">
    <property type="entry name" value="HotDog_dom_sf"/>
</dbReference>
<keyword evidence="1" id="KW-0812">Transmembrane</keyword>
<dbReference type="Pfam" id="PF09500">
    <property type="entry name" value="YiiD_C"/>
    <property type="match status" value="1"/>
</dbReference>
<dbReference type="EMBL" id="SOBT01000009">
    <property type="protein sequence ID" value="TDU28482.1"/>
    <property type="molecule type" value="Genomic_DNA"/>
</dbReference>
<sequence>MTADELERYLHTHIPLSRHMDLRVQGAGREHLLLHLPLAPNVNPHGTVFGGALAAVGLVGGWMLLHAAFVRAGLETKLVGKEGRTEFLAPATADCTVESRCAGDDLDALIQYFRQHGRARQALTTVIRVGDVEVARHHGVYTALLPETPATRKPAA</sequence>
<organism evidence="3 4">
    <name type="scientific">Panacagrimonas perspica</name>
    <dbReference type="NCBI Taxonomy" id="381431"/>
    <lineage>
        <taxon>Bacteria</taxon>
        <taxon>Pseudomonadati</taxon>
        <taxon>Pseudomonadota</taxon>
        <taxon>Gammaproteobacteria</taxon>
        <taxon>Nevskiales</taxon>
        <taxon>Nevskiaceae</taxon>
        <taxon>Panacagrimonas</taxon>
    </lineage>
</organism>
<proteinExistence type="predicted"/>
<dbReference type="RefSeq" id="WP_133882027.1">
    <property type="nucleotide sequence ID" value="NZ_MWIN01000037.1"/>
</dbReference>
<dbReference type="OrthoDB" id="572024at2"/>
<dbReference type="InterPro" id="IPR012660">
    <property type="entry name" value="YiiD_C"/>
</dbReference>
<feature type="domain" description="Thioesterase putative" evidence="2">
    <location>
        <begin position="4"/>
        <end position="143"/>
    </location>
</feature>
<reference evidence="3 4" key="1">
    <citation type="submission" date="2019-03" db="EMBL/GenBank/DDBJ databases">
        <title>Genomic Encyclopedia of Type Strains, Phase IV (KMG-IV): sequencing the most valuable type-strain genomes for metagenomic binning, comparative biology and taxonomic classification.</title>
        <authorList>
            <person name="Goeker M."/>
        </authorList>
    </citation>
    <scope>NUCLEOTIDE SEQUENCE [LARGE SCALE GENOMIC DNA]</scope>
    <source>
        <strain evidence="3 4">DSM 26377</strain>
    </source>
</reference>
<feature type="transmembrane region" description="Helical" evidence="1">
    <location>
        <begin position="48"/>
        <end position="74"/>
    </location>
</feature>
<keyword evidence="1" id="KW-1133">Transmembrane helix</keyword>
<evidence type="ECO:0000259" key="2">
    <source>
        <dbReference type="Pfam" id="PF09500"/>
    </source>
</evidence>
<keyword evidence="1" id="KW-0472">Membrane</keyword>